<keyword evidence="1" id="KW-0472">Membrane</keyword>
<dbReference type="OrthoDB" id="5676144at2"/>
<feature type="transmembrane region" description="Helical" evidence="1">
    <location>
        <begin position="6"/>
        <end position="25"/>
    </location>
</feature>
<sequence>MTAIKLAVLICVTSLLNGCILFMFADRSGPPPIGYEVFQGYHIRDDEIIKQDMRDCGFPNVMNESEYYNTNLNAYVQSHICMEQKGYKKRSRREICEAYPETEACQKHLSEMRSKKN</sequence>
<dbReference type="RefSeq" id="WP_078253182.1">
    <property type="nucleotide sequence ID" value="NZ_MUYU01000005.1"/>
</dbReference>
<proteinExistence type="predicted"/>
<reference evidence="2 3" key="1">
    <citation type="submission" date="2017-02" db="EMBL/GenBank/DDBJ databases">
        <title>Draft genome sequence of Moraxella pluranimalium CCUG 54913T type strain.</title>
        <authorList>
            <person name="Salva-Serra F."/>
            <person name="Engstrom-Jakobsson H."/>
            <person name="Thorell K."/>
            <person name="Jaen-Luchoro D."/>
            <person name="Gonzales-Siles L."/>
            <person name="Karlsson R."/>
            <person name="Yazdan S."/>
            <person name="Boulund F."/>
            <person name="Johnning A."/>
            <person name="Engstrand L."/>
            <person name="Kristiansson E."/>
            <person name="Moore E."/>
        </authorList>
    </citation>
    <scope>NUCLEOTIDE SEQUENCE [LARGE SCALE GENOMIC DNA]</scope>
    <source>
        <strain evidence="2 3">CCUG 54913</strain>
    </source>
</reference>
<protein>
    <submittedName>
        <fullName evidence="2">Uncharacterized protein</fullName>
    </submittedName>
</protein>
<keyword evidence="3" id="KW-1185">Reference proteome</keyword>
<accession>A0A1T0CV02</accession>
<evidence type="ECO:0000313" key="3">
    <source>
        <dbReference type="Proteomes" id="UP000189800"/>
    </source>
</evidence>
<evidence type="ECO:0000313" key="2">
    <source>
        <dbReference type="EMBL" id="OOS25961.1"/>
    </source>
</evidence>
<dbReference type="EMBL" id="MUYU01000005">
    <property type="protein sequence ID" value="OOS25961.1"/>
    <property type="molecule type" value="Genomic_DNA"/>
</dbReference>
<dbReference type="STRING" id="470453.B0680_00965"/>
<comment type="caution">
    <text evidence="2">The sequence shown here is derived from an EMBL/GenBank/DDBJ whole genome shotgun (WGS) entry which is preliminary data.</text>
</comment>
<keyword evidence="1" id="KW-0812">Transmembrane</keyword>
<name>A0A1T0CV02_9GAMM</name>
<evidence type="ECO:0000256" key="1">
    <source>
        <dbReference type="SAM" id="Phobius"/>
    </source>
</evidence>
<keyword evidence="1" id="KW-1133">Transmembrane helix</keyword>
<dbReference type="Proteomes" id="UP000189800">
    <property type="component" value="Unassembled WGS sequence"/>
</dbReference>
<dbReference type="AlphaFoldDB" id="A0A1T0CV02"/>
<organism evidence="2 3">
    <name type="scientific">Moraxella pluranimalium</name>
    <dbReference type="NCBI Taxonomy" id="470453"/>
    <lineage>
        <taxon>Bacteria</taxon>
        <taxon>Pseudomonadati</taxon>
        <taxon>Pseudomonadota</taxon>
        <taxon>Gammaproteobacteria</taxon>
        <taxon>Moraxellales</taxon>
        <taxon>Moraxellaceae</taxon>
        <taxon>Moraxella</taxon>
    </lineage>
</organism>
<gene>
    <name evidence="2" type="ORF">B0680_00965</name>
</gene>